<dbReference type="RefSeq" id="WP_088959453.1">
    <property type="nucleotide sequence ID" value="NZ_LT607410.1"/>
</dbReference>
<feature type="transmembrane region" description="Helical" evidence="1">
    <location>
        <begin position="54"/>
        <end position="71"/>
    </location>
</feature>
<feature type="transmembrane region" description="Helical" evidence="1">
    <location>
        <begin position="83"/>
        <end position="105"/>
    </location>
</feature>
<accession>A0A1C4UFT4</accession>
<keyword evidence="1" id="KW-0812">Transmembrane</keyword>
<evidence type="ECO:0000256" key="1">
    <source>
        <dbReference type="SAM" id="Phobius"/>
    </source>
</evidence>
<proteinExistence type="predicted"/>
<gene>
    <name evidence="2" type="ORF">GA0074696_0343</name>
</gene>
<dbReference type="Proteomes" id="UP000198228">
    <property type="component" value="Chromosome I"/>
</dbReference>
<dbReference type="AlphaFoldDB" id="A0A1C4UFT4"/>
<sequence>MSPSDTDPLLLAGRLVIVVVSLFVLVLGVRVAVSRRFPVAWVRVARLPASQRSQPVRIGGSQALLGASLLIQQAPFLIPMPYLVGRALFAVALLLLVVAVGWFVLRRD</sequence>
<dbReference type="EMBL" id="LT607410">
    <property type="protein sequence ID" value="SCE70555.1"/>
    <property type="molecule type" value="Genomic_DNA"/>
</dbReference>
<evidence type="ECO:0000313" key="3">
    <source>
        <dbReference type="Proteomes" id="UP000198228"/>
    </source>
</evidence>
<keyword evidence="1" id="KW-1133">Transmembrane helix</keyword>
<evidence type="ECO:0000313" key="2">
    <source>
        <dbReference type="EMBL" id="SCE70555.1"/>
    </source>
</evidence>
<reference evidence="2 3" key="1">
    <citation type="submission" date="2016-06" db="EMBL/GenBank/DDBJ databases">
        <authorList>
            <person name="Kjaerup R.B."/>
            <person name="Dalgaard T.S."/>
            <person name="Juul-Madsen H.R."/>
        </authorList>
    </citation>
    <scope>NUCLEOTIDE SEQUENCE [LARGE SCALE GENOMIC DNA]</scope>
    <source>
        <strain evidence="2 3">DSM 43821</strain>
    </source>
</reference>
<protein>
    <submittedName>
        <fullName evidence="2">Uncharacterized protein</fullName>
    </submittedName>
</protein>
<feature type="transmembrane region" description="Helical" evidence="1">
    <location>
        <begin position="12"/>
        <end position="33"/>
    </location>
</feature>
<organism evidence="2 3">
    <name type="scientific">Micromonospora purpureochromogenes</name>
    <dbReference type="NCBI Taxonomy" id="47872"/>
    <lineage>
        <taxon>Bacteria</taxon>
        <taxon>Bacillati</taxon>
        <taxon>Actinomycetota</taxon>
        <taxon>Actinomycetes</taxon>
        <taxon>Micromonosporales</taxon>
        <taxon>Micromonosporaceae</taxon>
        <taxon>Micromonospora</taxon>
    </lineage>
</organism>
<keyword evidence="1" id="KW-0472">Membrane</keyword>
<name>A0A1C4UFT4_9ACTN</name>